<keyword evidence="5" id="KW-1185">Reference proteome</keyword>
<evidence type="ECO:0000256" key="2">
    <source>
        <dbReference type="ARBA" id="ARBA00023315"/>
    </source>
</evidence>
<dbReference type="PANTHER" id="PTHR43877">
    <property type="entry name" value="AMINOALKYLPHOSPHONATE N-ACETYLTRANSFERASE-RELATED-RELATED"/>
    <property type="match status" value="1"/>
</dbReference>
<evidence type="ECO:0000259" key="3">
    <source>
        <dbReference type="PROSITE" id="PS51186"/>
    </source>
</evidence>
<dbReference type="AlphaFoldDB" id="A0A1B3ZEU2"/>
<dbReference type="STRING" id="1560345.AWL63_20280"/>
<dbReference type="RefSeq" id="WP_069206474.1">
    <property type="nucleotide sequence ID" value="NZ_CP014168.1"/>
</dbReference>
<protein>
    <recommendedName>
        <fullName evidence="3">N-acetyltransferase domain-containing protein</fullName>
    </recommendedName>
</protein>
<proteinExistence type="predicted"/>
<dbReference type="Proteomes" id="UP000094256">
    <property type="component" value="Chromosome"/>
</dbReference>
<dbReference type="OrthoDB" id="7205533at2"/>
<evidence type="ECO:0000313" key="5">
    <source>
        <dbReference type="Proteomes" id="UP000094256"/>
    </source>
</evidence>
<dbReference type="KEGG" id="span:AWL63_20280"/>
<evidence type="ECO:0000256" key="1">
    <source>
        <dbReference type="ARBA" id="ARBA00022679"/>
    </source>
</evidence>
<dbReference type="InterPro" id="IPR000182">
    <property type="entry name" value="GNAT_dom"/>
</dbReference>
<dbReference type="PANTHER" id="PTHR43877:SF2">
    <property type="entry name" value="AMINOALKYLPHOSPHONATE N-ACETYLTRANSFERASE-RELATED"/>
    <property type="match status" value="1"/>
</dbReference>
<dbReference type="PROSITE" id="PS51186">
    <property type="entry name" value="GNAT"/>
    <property type="match status" value="1"/>
</dbReference>
<sequence length="152" mass="16841">MTLSSTEVAALHHAETPADFAACFDVIRQLRPKLLSADDWHAQAEAMRSEGYRVLVCRDGERDAAVAGYRISTNLVHGRFLFVNDLVTLDSVRGKGLGRLLLRELERIAEAEGCERLVLDTAIANLAARRFYTREGMEERIAGFIKPIGTPA</sequence>
<name>A0A1B3ZEU2_9SPHN</name>
<gene>
    <name evidence="4" type="ORF">AWL63_20280</name>
</gene>
<keyword evidence="1" id="KW-0808">Transferase</keyword>
<organism evidence="4 5">
    <name type="scientific">Sphingomonas panacis</name>
    <dbReference type="NCBI Taxonomy" id="1560345"/>
    <lineage>
        <taxon>Bacteria</taxon>
        <taxon>Pseudomonadati</taxon>
        <taxon>Pseudomonadota</taxon>
        <taxon>Alphaproteobacteria</taxon>
        <taxon>Sphingomonadales</taxon>
        <taxon>Sphingomonadaceae</taxon>
        <taxon>Sphingomonas</taxon>
    </lineage>
</organism>
<reference evidence="4 5" key="1">
    <citation type="submission" date="2016-01" db="EMBL/GenBank/DDBJ databases">
        <title>Complete genome and mega plasmid sequence of Sphingomonas panacis DCY99 elicits systemic resistance in rice to Xanthomonas oryzae.</title>
        <authorList>
            <person name="Kim Y.J."/>
            <person name="Yang D.C."/>
            <person name="Sing P."/>
        </authorList>
    </citation>
    <scope>NUCLEOTIDE SEQUENCE [LARGE SCALE GENOMIC DNA]</scope>
    <source>
        <strain evidence="4 5">DCY99</strain>
    </source>
</reference>
<dbReference type="GO" id="GO:0016747">
    <property type="term" value="F:acyltransferase activity, transferring groups other than amino-acyl groups"/>
    <property type="evidence" value="ECO:0007669"/>
    <property type="project" value="InterPro"/>
</dbReference>
<feature type="domain" description="N-acetyltransferase" evidence="3">
    <location>
        <begin position="10"/>
        <end position="152"/>
    </location>
</feature>
<accession>A0A1B3ZEU2</accession>
<dbReference type="EMBL" id="CP014168">
    <property type="protein sequence ID" value="AOH85946.1"/>
    <property type="molecule type" value="Genomic_DNA"/>
</dbReference>
<keyword evidence="2" id="KW-0012">Acyltransferase</keyword>
<dbReference type="SUPFAM" id="SSF55729">
    <property type="entry name" value="Acyl-CoA N-acyltransferases (Nat)"/>
    <property type="match status" value="1"/>
</dbReference>
<dbReference type="InterPro" id="IPR016181">
    <property type="entry name" value="Acyl_CoA_acyltransferase"/>
</dbReference>
<dbReference type="InterPro" id="IPR050832">
    <property type="entry name" value="Bact_Acetyltransf"/>
</dbReference>
<dbReference type="Gene3D" id="3.40.630.30">
    <property type="match status" value="1"/>
</dbReference>
<evidence type="ECO:0000313" key="4">
    <source>
        <dbReference type="EMBL" id="AOH85946.1"/>
    </source>
</evidence>
<dbReference type="Pfam" id="PF00583">
    <property type="entry name" value="Acetyltransf_1"/>
    <property type="match status" value="1"/>
</dbReference>